<evidence type="ECO:0000256" key="1">
    <source>
        <dbReference type="SAM" id="MobiDB-lite"/>
    </source>
</evidence>
<feature type="region of interest" description="Disordered" evidence="1">
    <location>
        <begin position="27"/>
        <end position="89"/>
    </location>
</feature>
<protein>
    <submittedName>
        <fullName evidence="2">Uncharacterized protein</fullName>
    </submittedName>
</protein>
<dbReference type="EMBL" id="GBEZ01012374">
    <property type="protein sequence ID" value="JAC73507.1"/>
    <property type="molecule type" value="Transcribed_RNA"/>
</dbReference>
<dbReference type="AlphaFoldDB" id="A0A061RKN2"/>
<feature type="region of interest" description="Disordered" evidence="1">
    <location>
        <begin position="136"/>
        <end position="157"/>
    </location>
</feature>
<feature type="compositionally biased region" description="Basic residues" evidence="1">
    <location>
        <begin position="339"/>
        <end position="354"/>
    </location>
</feature>
<feature type="non-terminal residue" evidence="2">
    <location>
        <position position="1"/>
    </location>
</feature>
<name>A0A061RKN2_9CHLO</name>
<evidence type="ECO:0000313" key="2">
    <source>
        <dbReference type="EMBL" id="JAC73507.1"/>
    </source>
</evidence>
<gene>
    <name evidence="2" type="ORF">TSPGSL018_28735</name>
</gene>
<accession>A0A061RKN2</accession>
<feature type="region of interest" description="Disordered" evidence="1">
    <location>
        <begin position="316"/>
        <end position="378"/>
    </location>
</feature>
<organism evidence="2">
    <name type="scientific">Tetraselmis sp. GSL018</name>
    <dbReference type="NCBI Taxonomy" id="582737"/>
    <lineage>
        <taxon>Eukaryota</taxon>
        <taxon>Viridiplantae</taxon>
        <taxon>Chlorophyta</taxon>
        <taxon>core chlorophytes</taxon>
        <taxon>Chlorodendrophyceae</taxon>
        <taxon>Chlorodendrales</taxon>
        <taxon>Chlorodendraceae</taxon>
        <taxon>Tetraselmis</taxon>
    </lineage>
</organism>
<proteinExistence type="predicted"/>
<sequence length="395" mass="41103">DLLPAHADRGLGHVHVHGEPAVVPDVCFGEHPAAQPQEGPPEALEGDPRGAPLGAERQPPGRRGLPGHRAAHLCDRGGGAPLDAPAAPSAPALAHDACVADGAAPAPPAPWGAQPLRATSLRELFDRDSVLETFLSAGSTGPSGAEPEAGHPEEPDYVGSSVARLDAELLRAQETIGLEPLVSMSREPPTPVAVAGEVLKAALAKHVDHSLLPRSFFREICRRFTSRELQLALAHLRRQGTLNKANSHAPFNLSRRWYSIIRAADTTNFGGAMFLRAPEVLQSLPQLAGGGGGQSADSRGEQVLLKGEPVASELLGHAEGGTAGPPWDAADQRVPRGMGAHRPHLGPPRPRRHQAAAQRARGAGRLGTGGPSAEGAGPAATVCPRHFCHHEGCST</sequence>
<reference evidence="2" key="1">
    <citation type="submission" date="2014-05" db="EMBL/GenBank/DDBJ databases">
        <title>The transcriptome of the halophilic microalga Tetraselmis sp. GSL018 isolated from the Great Salt Lake, Utah.</title>
        <authorList>
            <person name="Jinkerson R.E."/>
            <person name="D'Adamo S."/>
            <person name="Posewitz M.C."/>
        </authorList>
    </citation>
    <scope>NUCLEOTIDE SEQUENCE</scope>
    <source>
        <strain evidence="2">GSL018</strain>
    </source>
</reference>
<feature type="compositionally biased region" description="Low complexity" evidence="1">
    <location>
        <begin position="32"/>
        <end position="43"/>
    </location>
</feature>